<dbReference type="EMBL" id="JABBNI010000014">
    <property type="protein sequence ID" value="NMM62780.1"/>
    <property type="molecule type" value="Genomic_DNA"/>
</dbReference>
<organism evidence="1 2">
    <name type="scientific">Clostridium muellerianum</name>
    <dbReference type="NCBI Taxonomy" id="2716538"/>
    <lineage>
        <taxon>Bacteria</taxon>
        <taxon>Bacillati</taxon>
        <taxon>Bacillota</taxon>
        <taxon>Clostridia</taxon>
        <taxon>Eubacteriales</taxon>
        <taxon>Clostridiaceae</taxon>
        <taxon>Clostridium</taxon>
    </lineage>
</organism>
<evidence type="ECO:0000313" key="2">
    <source>
        <dbReference type="Proteomes" id="UP000537131"/>
    </source>
</evidence>
<accession>A0A7Y0EG20</accession>
<protein>
    <submittedName>
        <fullName evidence="1">Uncharacterized protein</fullName>
    </submittedName>
</protein>
<dbReference type="RefSeq" id="WP_169297376.1">
    <property type="nucleotide sequence ID" value="NZ_JABBNI010000014.1"/>
</dbReference>
<evidence type="ECO:0000313" key="1">
    <source>
        <dbReference type="EMBL" id="NMM62780.1"/>
    </source>
</evidence>
<reference evidence="1 2" key="1">
    <citation type="submission" date="2020-06" db="EMBL/GenBank/DDBJ databases">
        <title>Complete Genome Sequence of Clostridium muelleri sp. nov. P21T, an Acid-Alcohol Producing Acetogen Isolated from Old Hay.</title>
        <authorList>
            <person name="Duncan K.E."/>
            <person name="Tanner R.S."/>
        </authorList>
    </citation>
    <scope>NUCLEOTIDE SEQUENCE [LARGE SCALE GENOMIC DNA]</scope>
    <source>
        <strain evidence="1 2">P21</strain>
    </source>
</reference>
<name>A0A7Y0EG20_9CLOT</name>
<dbReference type="PROSITE" id="PS51257">
    <property type="entry name" value="PROKAR_LIPOPROTEIN"/>
    <property type="match status" value="1"/>
</dbReference>
<gene>
    <name evidence="1" type="ORF">HBE96_08730</name>
</gene>
<dbReference type="Proteomes" id="UP000537131">
    <property type="component" value="Unassembled WGS sequence"/>
</dbReference>
<proteinExistence type="predicted"/>
<comment type="caution">
    <text evidence="1">The sequence shown here is derived from an EMBL/GenBank/DDBJ whole genome shotgun (WGS) entry which is preliminary data.</text>
</comment>
<keyword evidence="2" id="KW-1185">Reference proteome</keyword>
<dbReference type="AlphaFoldDB" id="A0A7Y0EG20"/>
<sequence>MEKVLKIILVVYISIITLSACTTNFKCYENNLYSEKDLNGYDKSSTQRNSKAVTKQEAVKKAICIFDKVFNIKIDRKKLSENIILINDNNHTNFCWDITWTNDSNNDSFICTIDSNDGTIKYISCSSRVQSSNISENLINIVAPLFNEININIDDYRNISTASFGATDCYYFENIKNPKKGFRIGIDHQKRTICYFAEMDIEKWRKNG</sequence>